<dbReference type="PANTHER" id="PTHR43820:SF4">
    <property type="entry name" value="HIGH-AFFINITY BRANCHED-CHAIN AMINO ACID TRANSPORT ATP-BINDING PROTEIN LIVF"/>
    <property type="match status" value="1"/>
</dbReference>
<dbReference type="GO" id="GO:0005524">
    <property type="term" value="F:ATP binding"/>
    <property type="evidence" value="ECO:0007669"/>
    <property type="project" value="UniProtKB-KW"/>
</dbReference>
<dbReference type="PROSITE" id="PS50893">
    <property type="entry name" value="ABC_TRANSPORTER_2"/>
    <property type="match status" value="1"/>
</dbReference>
<dbReference type="CDD" id="cd12108">
    <property type="entry name" value="Hr-like"/>
    <property type="match status" value="1"/>
</dbReference>
<evidence type="ECO:0000256" key="3">
    <source>
        <dbReference type="ARBA" id="ARBA00022475"/>
    </source>
</evidence>
<comment type="similarity">
    <text evidence="1">Belongs to the ABC transporter superfamily.</text>
</comment>
<evidence type="ECO:0000313" key="9">
    <source>
        <dbReference type="Proteomes" id="UP000824366"/>
    </source>
</evidence>
<protein>
    <submittedName>
        <fullName evidence="8">Vitamin B12 import ATP-binding protein BtuD</fullName>
    </submittedName>
</protein>
<evidence type="ECO:0000256" key="5">
    <source>
        <dbReference type="ARBA" id="ARBA00022840"/>
    </source>
</evidence>
<dbReference type="Gene3D" id="3.40.50.300">
    <property type="entry name" value="P-loop containing nucleotide triphosphate hydrolases"/>
    <property type="match status" value="1"/>
</dbReference>
<evidence type="ECO:0000256" key="1">
    <source>
        <dbReference type="ARBA" id="ARBA00005417"/>
    </source>
</evidence>
<evidence type="ECO:0000259" key="7">
    <source>
        <dbReference type="PROSITE" id="PS50893"/>
    </source>
</evidence>
<gene>
    <name evidence="8" type="ORF">MIZ03_4678</name>
</gene>
<dbReference type="Proteomes" id="UP000824366">
    <property type="component" value="Chromosome"/>
</dbReference>
<keyword evidence="3" id="KW-0472">Membrane</keyword>
<keyword evidence="4" id="KW-0547">Nucleotide-binding</keyword>
<dbReference type="InterPro" id="IPR017871">
    <property type="entry name" value="ABC_transporter-like_CS"/>
</dbReference>
<sequence length="438" mass="47454">MDALTLISQDHSNLWRLATTIDQVASEIEDGAAVEASFFTSVFDYIEQFVDRSHHPKEDDYLFRLLRLRSAEAAAVLDSLQTEHREGPANLAALRGQVSQAARGEITGAALALALRNYTLGLKTHIRTEEKSVLPLARSVLLPSDWAEINAAFLDNNDPLFGDKAKAEFRQLYHRIASLAPESVGLGASSVGQLQAAPAQAKADVLLTVQGMESCYGRIKALKGISMEVRRGETVALVGANGAGKTTFLRTLSGVQPMSAGSIHFDGENISTLRSDKRMRRGICQSPEGRQVFGPLSIEDNLRLGAYTQPRHQVDGDMDKIFAMFPILKEKRALPAGTLSGGQQQMLAIGRALMGRPRLLLLDEPSMGLAPLLVEEVFNVIKTLKAQGMTILLVEQNAFAALAIADRGYVLETGTVTLTGTGQELISNEQVRAAYLGM</sequence>
<dbReference type="SUPFAM" id="SSF52540">
    <property type="entry name" value="P-loop containing nucleoside triphosphate hydrolases"/>
    <property type="match status" value="1"/>
</dbReference>
<dbReference type="Pfam" id="PF00005">
    <property type="entry name" value="ABC_tran"/>
    <property type="match status" value="1"/>
</dbReference>
<proteinExistence type="inferred from homology"/>
<dbReference type="SMART" id="SM00382">
    <property type="entry name" value="AAA"/>
    <property type="match status" value="1"/>
</dbReference>
<name>A0ABM7MU79_9BURK</name>
<keyword evidence="9" id="KW-1185">Reference proteome</keyword>
<evidence type="ECO:0000313" key="8">
    <source>
        <dbReference type="EMBL" id="BCO29754.1"/>
    </source>
</evidence>
<dbReference type="InterPro" id="IPR012312">
    <property type="entry name" value="Hemerythrin-like"/>
</dbReference>
<dbReference type="EMBL" id="AP024238">
    <property type="protein sequence ID" value="BCO29754.1"/>
    <property type="molecule type" value="Genomic_DNA"/>
</dbReference>
<keyword evidence="5 8" id="KW-0067">ATP-binding</keyword>
<dbReference type="InterPro" id="IPR052156">
    <property type="entry name" value="BCAA_Transport_ATP-bd_LivF"/>
</dbReference>
<dbReference type="InterPro" id="IPR027417">
    <property type="entry name" value="P-loop_NTPase"/>
</dbReference>
<dbReference type="PROSITE" id="PS00211">
    <property type="entry name" value="ABC_TRANSPORTER_1"/>
    <property type="match status" value="1"/>
</dbReference>
<reference evidence="8 9" key="1">
    <citation type="journal article" date="2021" name="Microbiol. Spectr.">
        <title>A Single Bacterium Capable of Oxidation and Reduction of Iron at Circumneutral pH.</title>
        <authorList>
            <person name="Kato S."/>
            <person name="Ohkuma M."/>
        </authorList>
    </citation>
    <scope>NUCLEOTIDE SEQUENCE [LARGE SCALE GENOMIC DNA]</scope>
    <source>
        <strain evidence="8 9">MIZ03</strain>
    </source>
</reference>
<evidence type="ECO:0000256" key="2">
    <source>
        <dbReference type="ARBA" id="ARBA00022448"/>
    </source>
</evidence>
<dbReference type="InterPro" id="IPR003439">
    <property type="entry name" value="ABC_transporter-like_ATP-bd"/>
</dbReference>
<accession>A0ABM7MU79</accession>
<keyword evidence="6" id="KW-0029">Amino-acid transport</keyword>
<dbReference type="InterPro" id="IPR003593">
    <property type="entry name" value="AAA+_ATPase"/>
</dbReference>
<dbReference type="Pfam" id="PF01814">
    <property type="entry name" value="Hemerythrin"/>
    <property type="match status" value="1"/>
</dbReference>
<evidence type="ECO:0000256" key="6">
    <source>
        <dbReference type="ARBA" id="ARBA00022970"/>
    </source>
</evidence>
<keyword evidence="3" id="KW-1003">Cell membrane</keyword>
<dbReference type="Gene3D" id="1.20.120.520">
    <property type="entry name" value="nmb1532 protein domain like"/>
    <property type="match status" value="1"/>
</dbReference>
<dbReference type="PANTHER" id="PTHR43820">
    <property type="entry name" value="HIGH-AFFINITY BRANCHED-CHAIN AMINO ACID TRANSPORT ATP-BINDING PROTEIN LIVF"/>
    <property type="match status" value="1"/>
</dbReference>
<dbReference type="CDD" id="cd03224">
    <property type="entry name" value="ABC_TM1139_LivF_branched"/>
    <property type="match status" value="1"/>
</dbReference>
<keyword evidence="2" id="KW-0813">Transport</keyword>
<evidence type="ECO:0000256" key="4">
    <source>
        <dbReference type="ARBA" id="ARBA00022741"/>
    </source>
</evidence>
<organism evidence="8 9">
    <name type="scientific">Rhodoferax lithotrophicus</name>
    <dbReference type="NCBI Taxonomy" id="2798804"/>
    <lineage>
        <taxon>Bacteria</taxon>
        <taxon>Pseudomonadati</taxon>
        <taxon>Pseudomonadota</taxon>
        <taxon>Betaproteobacteria</taxon>
        <taxon>Burkholderiales</taxon>
        <taxon>Comamonadaceae</taxon>
        <taxon>Rhodoferax</taxon>
    </lineage>
</organism>
<feature type="domain" description="ABC transporter" evidence="7">
    <location>
        <begin position="207"/>
        <end position="438"/>
    </location>
</feature>